<feature type="region of interest" description="Disordered" evidence="1">
    <location>
        <begin position="1"/>
        <end position="26"/>
    </location>
</feature>
<evidence type="ECO:0000313" key="3">
    <source>
        <dbReference type="Proteomes" id="UP000266841"/>
    </source>
</evidence>
<evidence type="ECO:0000256" key="1">
    <source>
        <dbReference type="SAM" id="MobiDB-lite"/>
    </source>
</evidence>
<gene>
    <name evidence="2" type="ORF">THAOC_03083</name>
</gene>
<accession>K0TCT3</accession>
<evidence type="ECO:0000313" key="2">
    <source>
        <dbReference type="EMBL" id="EJK75200.1"/>
    </source>
</evidence>
<feature type="compositionally biased region" description="Polar residues" evidence="1">
    <location>
        <begin position="1"/>
        <end position="10"/>
    </location>
</feature>
<proteinExistence type="predicted"/>
<dbReference type="AlphaFoldDB" id="K0TCT3"/>
<name>K0TCT3_THAOC</name>
<comment type="caution">
    <text evidence="2">The sequence shown here is derived from an EMBL/GenBank/DDBJ whole genome shotgun (WGS) entry which is preliminary data.</text>
</comment>
<dbReference type="Proteomes" id="UP000266841">
    <property type="component" value="Unassembled WGS sequence"/>
</dbReference>
<reference evidence="2 3" key="1">
    <citation type="journal article" date="2012" name="Genome Biol.">
        <title>Genome and low-iron response of an oceanic diatom adapted to chronic iron limitation.</title>
        <authorList>
            <person name="Lommer M."/>
            <person name="Specht M."/>
            <person name="Roy A.S."/>
            <person name="Kraemer L."/>
            <person name="Andreson R."/>
            <person name="Gutowska M.A."/>
            <person name="Wolf J."/>
            <person name="Bergner S.V."/>
            <person name="Schilhabel M.B."/>
            <person name="Klostermeier U.C."/>
            <person name="Beiko R.G."/>
            <person name="Rosenstiel P."/>
            <person name="Hippler M."/>
            <person name="Laroche J."/>
        </authorList>
    </citation>
    <scope>NUCLEOTIDE SEQUENCE [LARGE SCALE GENOMIC DNA]</scope>
    <source>
        <strain evidence="2 3">CCMP1005</strain>
    </source>
</reference>
<dbReference type="EMBL" id="AGNL01003073">
    <property type="protein sequence ID" value="EJK75200.1"/>
    <property type="molecule type" value="Genomic_DNA"/>
</dbReference>
<organism evidence="2 3">
    <name type="scientific">Thalassiosira oceanica</name>
    <name type="common">Marine diatom</name>
    <dbReference type="NCBI Taxonomy" id="159749"/>
    <lineage>
        <taxon>Eukaryota</taxon>
        <taxon>Sar</taxon>
        <taxon>Stramenopiles</taxon>
        <taxon>Ochrophyta</taxon>
        <taxon>Bacillariophyta</taxon>
        <taxon>Coscinodiscophyceae</taxon>
        <taxon>Thalassiosirophycidae</taxon>
        <taxon>Thalassiosirales</taxon>
        <taxon>Thalassiosiraceae</taxon>
        <taxon>Thalassiosira</taxon>
    </lineage>
</organism>
<keyword evidence="3" id="KW-1185">Reference proteome</keyword>
<sequence>MSSTSCSVSQLPRPLQPPTHPLSSGVFSYRPPSSAYVSMLQCAYSPNELTDNASNAVAAAAYPPPRIIVYQDLEQL</sequence>
<protein>
    <submittedName>
        <fullName evidence="2">Uncharacterized protein</fullName>
    </submittedName>
</protein>